<protein>
    <submittedName>
        <fullName evidence="2">Uncharacterized protein</fullName>
    </submittedName>
</protein>
<name>A0A0E9SIB8_ANGAN</name>
<accession>A0A0E9SIB8</accession>
<keyword evidence="1" id="KW-0472">Membrane</keyword>
<dbReference type="AlphaFoldDB" id="A0A0E9SIB8"/>
<dbReference type="EMBL" id="GBXM01067521">
    <property type="protein sequence ID" value="JAH41056.1"/>
    <property type="molecule type" value="Transcribed_RNA"/>
</dbReference>
<reference evidence="2" key="1">
    <citation type="submission" date="2014-11" db="EMBL/GenBank/DDBJ databases">
        <authorList>
            <person name="Amaro Gonzalez C."/>
        </authorList>
    </citation>
    <scope>NUCLEOTIDE SEQUENCE</scope>
</reference>
<evidence type="ECO:0000313" key="2">
    <source>
        <dbReference type="EMBL" id="JAH41056.1"/>
    </source>
</evidence>
<reference evidence="2" key="2">
    <citation type="journal article" date="2015" name="Fish Shellfish Immunol.">
        <title>Early steps in the European eel (Anguilla anguilla)-Vibrio vulnificus interaction in the gills: Role of the RtxA13 toxin.</title>
        <authorList>
            <person name="Callol A."/>
            <person name="Pajuelo D."/>
            <person name="Ebbesson L."/>
            <person name="Teles M."/>
            <person name="MacKenzie S."/>
            <person name="Amaro C."/>
        </authorList>
    </citation>
    <scope>NUCLEOTIDE SEQUENCE</scope>
</reference>
<evidence type="ECO:0000256" key="1">
    <source>
        <dbReference type="SAM" id="Phobius"/>
    </source>
</evidence>
<organism evidence="2">
    <name type="scientific">Anguilla anguilla</name>
    <name type="common">European freshwater eel</name>
    <name type="synonym">Muraena anguilla</name>
    <dbReference type="NCBI Taxonomy" id="7936"/>
    <lineage>
        <taxon>Eukaryota</taxon>
        <taxon>Metazoa</taxon>
        <taxon>Chordata</taxon>
        <taxon>Craniata</taxon>
        <taxon>Vertebrata</taxon>
        <taxon>Euteleostomi</taxon>
        <taxon>Actinopterygii</taxon>
        <taxon>Neopterygii</taxon>
        <taxon>Teleostei</taxon>
        <taxon>Anguilliformes</taxon>
        <taxon>Anguillidae</taxon>
        <taxon>Anguilla</taxon>
    </lineage>
</organism>
<keyword evidence="1" id="KW-0812">Transmembrane</keyword>
<proteinExistence type="predicted"/>
<keyword evidence="1" id="KW-1133">Transmembrane helix</keyword>
<feature type="transmembrane region" description="Helical" evidence="1">
    <location>
        <begin position="20"/>
        <end position="38"/>
    </location>
</feature>
<sequence length="49" mass="5863">MYITIIFYIPTCDRKAYNNWFGFTAVSYNFAFIFPFICPHRVSHQKGHV</sequence>